<dbReference type="AlphaFoldDB" id="A0A1G4G5D7"/>
<dbReference type="STRING" id="1642646.ING2E5A_0913"/>
<dbReference type="InterPro" id="IPR012944">
    <property type="entry name" value="SusD_RagB_dom"/>
</dbReference>
<sequence>MKNKVLSLIVALSFLLIGCADQLEITPPNSITDEQIMKLLESGNEAQIDMILGGMANQMPLLFKAGGIKDTGSDIRYNTPQGLMVMRNLEANDIVFGTAHSTAFGADEYNFRDFTSSSIDKNKPYWFFAWNIITTANKLLFYLQDDNVVNANNKLKDYKARALTMRAYAYNFLMENYQDAYLQGGKNKLGIMLYDTFSPTQQMKARASSDETYSFIKKDLNDAIALFKSANIGITEKTTDIDLGVANFILARVSLWTGDWAKVIEATNVILAEKPSLMTQEMYGGKNTGTDDNPVFLPESNGFLNNTINPEVMLGWPVGEANTTHNAWMNPFGTSQGGLSGLYQRIDNRLYEKISDNDFRKDAFLGNTAFGSYIYPPNNVEGQIPSYINLKFAATHGMGSNISDRTQVGRVTDIYMRTSELLLMKAEAYAQQGNDTEAKNVLNTLLAARTKEGAPTLTCDNYPAMQGLTAMQMVQLQYRIELWGEGGYEFYNNKRWNIPVDRTSSANHVNKGTYSVADMTLDIPDDEMFYNPYCEQN</sequence>
<gene>
    <name evidence="9" type="ORF">ING2E5A_0913</name>
</gene>
<evidence type="ECO:0000313" key="9">
    <source>
        <dbReference type="EMBL" id="SCM56509.1"/>
    </source>
</evidence>
<evidence type="ECO:0000256" key="5">
    <source>
        <dbReference type="ARBA" id="ARBA00023237"/>
    </source>
</evidence>
<comment type="subcellular location">
    <subcellularLocation>
        <location evidence="1">Cell outer membrane</location>
    </subcellularLocation>
</comment>
<evidence type="ECO:0000259" key="7">
    <source>
        <dbReference type="Pfam" id="PF07980"/>
    </source>
</evidence>
<dbReference type="InterPro" id="IPR033985">
    <property type="entry name" value="SusD-like_N"/>
</dbReference>
<dbReference type="InterPro" id="IPR011990">
    <property type="entry name" value="TPR-like_helical_dom_sf"/>
</dbReference>
<dbReference type="KEGG" id="pmuc:ING2E5A_0913"/>
<evidence type="ECO:0000259" key="8">
    <source>
        <dbReference type="Pfam" id="PF14322"/>
    </source>
</evidence>
<evidence type="ECO:0000256" key="1">
    <source>
        <dbReference type="ARBA" id="ARBA00004442"/>
    </source>
</evidence>
<comment type="similarity">
    <text evidence="2">Belongs to the SusD family.</text>
</comment>
<dbReference type="SUPFAM" id="SSF48452">
    <property type="entry name" value="TPR-like"/>
    <property type="match status" value="1"/>
</dbReference>
<dbReference type="Proteomes" id="UP000178485">
    <property type="component" value="Chromosome i"/>
</dbReference>
<evidence type="ECO:0008006" key="11">
    <source>
        <dbReference type="Google" id="ProtNLM"/>
    </source>
</evidence>
<dbReference type="PROSITE" id="PS51257">
    <property type="entry name" value="PROKAR_LIPOPROTEIN"/>
    <property type="match status" value="1"/>
</dbReference>
<dbReference type="GO" id="GO:0009279">
    <property type="term" value="C:cell outer membrane"/>
    <property type="evidence" value="ECO:0007669"/>
    <property type="project" value="UniProtKB-SubCell"/>
</dbReference>
<feature type="chain" id="PRO_5009603828" description="RagB/SusD family nutrient uptake outer membrane protein" evidence="6">
    <location>
        <begin position="23"/>
        <end position="537"/>
    </location>
</feature>
<keyword evidence="5" id="KW-0998">Cell outer membrane</keyword>
<dbReference type="Pfam" id="PF07980">
    <property type="entry name" value="SusD_RagB"/>
    <property type="match status" value="1"/>
</dbReference>
<evidence type="ECO:0000256" key="4">
    <source>
        <dbReference type="ARBA" id="ARBA00023136"/>
    </source>
</evidence>
<organism evidence="9 10">
    <name type="scientific">Petrimonas mucosa</name>
    <dbReference type="NCBI Taxonomy" id="1642646"/>
    <lineage>
        <taxon>Bacteria</taxon>
        <taxon>Pseudomonadati</taxon>
        <taxon>Bacteroidota</taxon>
        <taxon>Bacteroidia</taxon>
        <taxon>Bacteroidales</taxon>
        <taxon>Dysgonomonadaceae</taxon>
        <taxon>Petrimonas</taxon>
    </lineage>
</organism>
<feature type="domain" description="RagB/SusD" evidence="7">
    <location>
        <begin position="366"/>
        <end position="515"/>
    </location>
</feature>
<reference evidence="9 10" key="1">
    <citation type="submission" date="2016-08" db="EMBL/GenBank/DDBJ databases">
        <authorList>
            <person name="Seilhamer J.J."/>
        </authorList>
    </citation>
    <scope>NUCLEOTIDE SEQUENCE [LARGE SCALE GENOMIC DNA]</scope>
    <source>
        <strain evidence="9">ING2-E5A</strain>
    </source>
</reference>
<feature type="signal peptide" evidence="6">
    <location>
        <begin position="1"/>
        <end position="22"/>
    </location>
</feature>
<dbReference type="Pfam" id="PF14322">
    <property type="entry name" value="SusD-like_3"/>
    <property type="match status" value="1"/>
</dbReference>
<feature type="domain" description="SusD-like N-terminal" evidence="8">
    <location>
        <begin position="111"/>
        <end position="227"/>
    </location>
</feature>
<keyword evidence="3 6" id="KW-0732">Signal</keyword>
<evidence type="ECO:0000313" key="10">
    <source>
        <dbReference type="Proteomes" id="UP000178485"/>
    </source>
</evidence>
<name>A0A1G4G5D7_9BACT</name>
<proteinExistence type="inferred from homology"/>
<evidence type="ECO:0000256" key="2">
    <source>
        <dbReference type="ARBA" id="ARBA00006275"/>
    </source>
</evidence>
<accession>A0A1G4G5D7</accession>
<evidence type="ECO:0000256" key="3">
    <source>
        <dbReference type="ARBA" id="ARBA00022729"/>
    </source>
</evidence>
<dbReference type="Gene3D" id="1.25.40.390">
    <property type="match status" value="1"/>
</dbReference>
<keyword evidence="10" id="KW-1185">Reference proteome</keyword>
<dbReference type="RefSeq" id="WP_071136353.1">
    <property type="nucleotide sequence ID" value="NZ_LT608328.1"/>
</dbReference>
<keyword evidence="4" id="KW-0472">Membrane</keyword>
<dbReference type="EMBL" id="LT608328">
    <property type="protein sequence ID" value="SCM56509.1"/>
    <property type="molecule type" value="Genomic_DNA"/>
</dbReference>
<evidence type="ECO:0000256" key="6">
    <source>
        <dbReference type="SAM" id="SignalP"/>
    </source>
</evidence>
<protein>
    <recommendedName>
        <fullName evidence="11">RagB/SusD family nutrient uptake outer membrane protein</fullName>
    </recommendedName>
</protein>